<dbReference type="SUPFAM" id="SSF46785">
    <property type="entry name" value="Winged helix' DNA-binding domain"/>
    <property type="match status" value="1"/>
</dbReference>
<dbReference type="SMART" id="SM00895">
    <property type="entry name" value="FCD"/>
    <property type="match status" value="1"/>
</dbReference>
<evidence type="ECO:0000256" key="1">
    <source>
        <dbReference type="ARBA" id="ARBA00023015"/>
    </source>
</evidence>
<reference evidence="5 6" key="1">
    <citation type="submission" date="2022-08" db="EMBL/GenBank/DDBJ databases">
        <title>novel species in genus Aeromicrobium.</title>
        <authorList>
            <person name="Ye L."/>
        </authorList>
    </citation>
    <scope>NUCLEOTIDE SEQUENCE [LARGE SCALE GENOMIC DNA]</scope>
    <source>
        <strain evidence="6">zg-Y1379</strain>
    </source>
</reference>
<keyword evidence="6" id="KW-1185">Reference proteome</keyword>
<dbReference type="Pfam" id="PF00392">
    <property type="entry name" value="GntR"/>
    <property type="match status" value="1"/>
</dbReference>
<dbReference type="CDD" id="cd07377">
    <property type="entry name" value="WHTH_GntR"/>
    <property type="match status" value="1"/>
</dbReference>
<proteinExistence type="predicted"/>
<sequence length="242" mass="25970">MSVTDAAIEKIRELIITGELSPGDRLAPEQDLAAMLGISRSSLREAVKALSQAKVLDVRRGDGTYITSLSPNLLLSGLSFAVDLVRDQTLHEVFEVRRLLEPAATALAATRVTDAQIEGLRRSLELMRATDDPEEMVHRDVEFHAQVVAASGNETLCSIVAAISARALRARIWRASIAGVKSLTLVQHAAIVDALEERDAALASSAATLHLSASQKWFRELEHPETVAAAESDGGLAPSYIG</sequence>
<protein>
    <submittedName>
        <fullName evidence="5">FCD domain-containing protein</fullName>
    </submittedName>
</protein>
<dbReference type="Proteomes" id="UP001316184">
    <property type="component" value="Chromosome"/>
</dbReference>
<dbReference type="PROSITE" id="PS50949">
    <property type="entry name" value="HTH_GNTR"/>
    <property type="match status" value="1"/>
</dbReference>
<dbReference type="PANTHER" id="PTHR43537">
    <property type="entry name" value="TRANSCRIPTIONAL REGULATOR, GNTR FAMILY"/>
    <property type="match status" value="1"/>
</dbReference>
<evidence type="ECO:0000259" key="4">
    <source>
        <dbReference type="PROSITE" id="PS50949"/>
    </source>
</evidence>
<name>A0ABY5MDD7_9ACTN</name>
<dbReference type="InterPro" id="IPR008920">
    <property type="entry name" value="TF_FadR/GntR_C"/>
</dbReference>
<keyword evidence="1" id="KW-0805">Transcription regulation</keyword>
<organism evidence="5 6">
    <name type="scientific">Aeromicrobium wangtongii</name>
    <dbReference type="NCBI Taxonomy" id="2969247"/>
    <lineage>
        <taxon>Bacteria</taxon>
        <taxon>Bacillati</taxon>
        <taxon>Actinomycetota</taxon>
        <taxon>Actinomycetes</taxon>
        <taxon>Propionibacteriales</taxon>
        <taxon>Nocardioidaceae</taxon>
        <taxon>Aeromicrobium</taxon>
    </lineage>
</organism>
<dbReference type="Gene3D" id="1.20.120.530">
    <property type="entry name" value="GntR ligand-binding domain-like"/>
    <property type="match status" value="1"/>
</dbReference>
<keyword evidence="2" id="KW-0238">DNA-binding</keyword>
<evidence type="ECO:0000256" key="3">
    <source>
        <dbReference type="ARBA" id="ARBA00023163"/>
    </source>
</evidence>
<dbReference type="PANTHER" id="PTHR43537:SF5">
    <property type="entry name" value="UXU OPERON TRANSCRIPTIONAL REGULATOR"/>
    <property type="match status" value="1"/>
</dbReference>
<dbReference type="SUPFAM" id="SSF48008">
    <property type="entry name" value="GntR ligand-binding domain-like"/>
    <property type="match status" value="1"/>
</dbReference>
<gene>
    <name evidence="5" type="ORF">NQV15_07770</name>
</gene>
<evidence type="ECO:0000256" key="2">
    <source>
        <dbReference type="ARBA" id="ARBA00023125"/>
    </source>
</evidence>
<accession>A0ABY5MDD7</accession>
<evidence type="ECO:0000313" key="6">
    <source>
        <dbReference type="Proteomes" id="UP001316184"/>
    </source>
</evidence>
<dbReference type="Pfam" id="PF07729">
    <property type="entry name" value="FCD"/>
    <property type="match status" value="1"/>
</dbReference>
<dbReference type="InterPro" id="IPR011711">
    <property type="entry name" value="GntR_C"/>
</dbReference>
<keyword evidence="3" id="KW-0804">Transcription</keyword>
<evidence type="ECO:0000313" key="5">
    <source>
        <dbReference type="EMBL" id="UUP15196.1"/>
    </source>
</evidence>
<dbReference type="SMART" id="SM00345">
    <property type="entry name" value="HTH_GNTR"/>
    <property type="match status" value="1"/>
</dbReference>
<dbReference type="RefSeq" id="WP_232399250.1">
    <property type="nucleotide sequence ID" value="NZ_CP102173.1"/>
</dbReference>
<dbReference type="Gene3D" id="1.10.10.10">
    <property type="entry name" value="Winged helix-like DNA-binding domain superfamily/Winged helix DNA-binding domain"/>
    <property type="match status" value="1"/>
</dbReference>
<feature type="domain" description="HTH gntR-type" evidence="4">
    <location>
        <begin position="1"/>
        <end position="69"/>
    </location>
</feature>
<dbReference type="InterPro" id="IPR036390">
    <property type="entry name" value="WH_DNA-bd_sf"/>
</dbReference>
<dbReference type="InterPro" id="IPR036388">
    <property type="entry name" value="WH-like_DNA-bd_sf"/>
</dbReference>
<dbReference type="EMBL" id="CP102173">
    <property type="protein sequence ID" value="UUP15196.1"/>
    <property type="molecule type" value="Genomic_DNA"/>
</dbReference>
<dbReference type="InterPro" id="IPR000524">
    <property type="entry name" value="Tscrpt_reg_HTH_GntR"/>
</dbReference>